<dbReference type="EMBL" id="LJSK01000041">
    <property type="protein sequence ID" value="KPI88756.1"/>
    <property type="molecule type" value="Genomic_DNA"/>
</dbReference>
<sequence length="565" mass="64972">MQISQNVARTTVPSYYHIRTNLPHRKPQNQWEGVYYFSGISKRQQHVLLLQRKREREQFLRQYNQRVASLRSQFAQQQRMPLADLPARLNLATNLAGCGLHTEAATCFDAMHQARELRLMDYVNLLRSLRANELGTCVLHSEAGCDPALAFKLLGDQAGEERAVEAYRWYDMAMAALERECGAAVLAESTPAASQLTNALMGTLLTCGYVHVKAVADAVYDRMGARGIQPTVSTYDSVMLSLALTGNTAEAEDVFRFLRHRHGEHLTINSYNALLLGNREARLFDRCDGLWQELVDRRWPRANPLTSELYLRSIVDHSYTPTSEGLQRFGNVHALEKKKIPIVLSQMDELGIPRTHLSIPLRDEVEDALRKFSIYRSKFYEWGRAVKQFDFIEFRRRHGWMYDLHAMKNTTKMLPPMRDPSQPDSTMAAAATTELPAFFSERHPWERPALEAVLSVSVERERLDDVRAGDIYYDDTKSLHDRGSTRMSEVPQTRYDQLYGINHPDVSKIGIRAHLDLEYTNRREVMERDAALVRKSMRRGRRLRHRVEVSRTHRNEGSLTAADRK</sequence>
<gene>
    <name evidence="1" type="ORF">ABL78_2135</name>
</gene>
<dbReference type="VEuPathDB" id="TriTrypDB:Lsey_0041_0160"/>
<evidence type="ECO:0000313" key="2">
    <source>
        <dbReference type="Proteomes" id="UP000038009"/>
    </source>
</evidence>
<comment type="caution">
    <text evidence="1">The sequence shown here is derived from an EMBL/GenBank/DDBJ whole genome shotgun (WGS) entry which is preliminary data.</text>
</comment>
<protein>
    <recommendedName>
        <fullName evidence="3">Pentacotripeptide-repeat region of PRORP domain-containing protein</fullName>
    </recommendedName>
</protein>
<name>A0A0N0P7G0_LEPSE</name>
<dbReference type="InterPro" id="IPR011990">
    <property type="entry name" value="TPR-like_helical_dom_sf"/>
</dbReference>
<organism evidence="1 2">
    <name type="scientific">Leptomonas seymouri</name>
    <dbReference type="NCBI Taxonomy" id="5684"/>
    <lineage>
        <taxon>Eukaryota</taxon>
        <taxon>Discoba</taxon>
        <taxon>Euglenozoa</taxon>
        <taxon>Kinetoplastea</taxon>
        <taxon>Metakinetoplastina</taxon>
        <taxon>Trypanosomatida</taxon>
        <taxon>Trypanosomatidae</taxon>
        <taxon>Leishmaniinae</taxon>
        <taxon>Leptomonas</taxon>
    </lineage>
</organism>
<proteinExistence type="predicted"/>
<evidence type="ECO:0008006" key="3">
    <source>
        <dbReference type="Google" id="ProtNLM"/>
    </source>
</evidence>
<reference evidence="1 2" key="1">
    <citation type="journal article" date="2015" name="PLoS Pathog.">
        <title>Leptomonas seymouri: Adaptations to the Dixenous Life Cycle Analyzed by Genome Sequencing, Transcriptome Profiling and Co-infection with Leishmania donovani.</title>
        <authorList>
            <person name="Kraeva N."/>
            <person name="Butenko A."/>
            <person name="Hlavacova J."/>
            <person name="Kostygov A."/>
            <person name="Myskova J."/>
            <person name="Grybchuk D."/>
            <person name="Lestinova T."/>
            <person name="Votypka J."/>
            <person name="Volf P."/>
            <person name="Opperdoes F."/>
            <person name="Flegontov P."/>
            <person name="Lukes J."/>
            <person name="Yurchenko V."/>
        </authorList>
    </citation>
    <scope>NUCLEOTIDE SEQUENCE [LARGE SCALE GENOMIC DNA]</scope>
    <source>
        <strain evidence="1 2">ATCC 30220</strain>
    </source>
</reference>
<dbReference type="Gene3D" id="1.25.40.10">
    <property type="entry name" value="Tetratricopeptide repeat domain"/>
    <property type="match status" value="1"/>
</dbReference>
<dbReference type="OrthoDB" id="185373at2759"/>
<evidence type="ECO:0000313" key="1">
    <source>
        <dbReference type="EMBL" id="KPI88756.1"/>
    </source>
</evidence>
<keyword evidence="2" id="KW-1185">Reference proteome</keyword>
<dbReference type="OMA" id="SIVDHSY"/>
<dbReference type="AlphaFoldDB" id="A0A0N0P7G0"/>
<dbReference type="Proteomes" id="UP000038009">
    <property type="component" value="Unassembled WGS sequence"/>
</dbReference>
<accession>A0A0N0P7G0</accession>